<proteinExistence type="predicted"/>
<name>A0A2P2NDZ0_RHIMU</name>
<dbReference type="EMBL" id="GGEC01060212">
    <property type="protein sequence ID" value="MBX40696.1"/>
    <property type="molecule type" value="Transcribed_RNA"/>
</dbReference>
<accession>A0A2P2NDZ0</accession>
<sequence length="33" mass="3841">MQGNTPRWDRKIKSKDRGKAEPIAITCFYNSTK</sequence>
<dbReference type="AlphaFoldDB" id="A0A2P2NDZ0"/>
<organism evidence="1">
    <name type="scientific">Rhizophora mucronata</name>
    <name type="common">Asiatic mangrove</name>
    <dbReference type="NCBI Taxonomy" id="61149"/>
    <lineage>
        <taxon>Eukaryota</taxon>
        <taxon>Viridiplantae</taxon>
        <taxon>Streptophyta</taxon>
        <taxon>Embryophyta</taxon>
        <taxon>Tracheophyta</taxon>
        <taxon>Spermatophyta</taxon>
        <taxon>Magnoliopsida</taxon>
        <taxon>eudicotyledons</taxon>
        <taxon>Gunneridae</taxon>
        <taxon>Pentapetalae</taxon>
        <taxon>rosids</taxon>
        <taxon>fabids</taxon>
        <taxon>Malpighiales</taxon>
        <taxon>Rhizophoraceae</taxon>
        <taxon>Rhizophora</taxon>
    </lineage>
</organism>
<reference evidence="1" key="1">
    <citation type="submission" date="2018-02" db="EMBL/GenBank/DDBJ databases">
        <title>Rhizophora mucronata_Transcriptome.</title>
        <authorList>
            <person name="Meera S.P."/>
            <person name="Sreeshan A."/>
            <person name="Augustine A."/>
        </authorList>
    </citation>
    <scope>NUCLEOTIDE SEQUENCE</scope>
    <source>
        <tissue evidence="1">Leaf</tissue>
    </source>
</reference>
<evidence type="ECO:0000313" key="1">
    <source>
        <dbReference type="EMBL" id="MBX40696.1"/>
    </source>
</evidence>
<protein>
    <submittedName>
        <fullName evidence="1">Uncharacterized protein</fullName>
    </submittedName>
</protein>